<comment type="caution">
    <text evidence="11">The sequence shown here is derived from an EMBL/GenBank/DDBJ whole genome shotgun (WGS) entry which is preliminary data.</text>
</comment>
<evidence type="ECO:0000256" key="9">
    <source>
        <dbReference type="ARBA" id="ARBA00048975"/>
    </source>
</evidence>
<evidence type="ECO:0000256" key="2">
    <source>
        <dbReference type="ARBA" id="ARBA00012687"/>
    </source>
</evidence>
<evidence type="ECO:0000256" key="3">
    <source>
        <dbReference type="ARBA" id="ARBA00020902"/>
    </source>
</evidence>
<name>A1ZXZ1_MICM2</name>
<keyword evidence="8" id="KW-0443">Lipid metabolism</keyword>
<dbReference type="NCBIfam" id="TIGR00215">
    <property type="entry name" value="lpxB"/>
    <property type="match status" value="1"/>
</dbReference>
<gene>
    <name evidence="11" type="ORF">M23134_05530</name>
</gene>
<keyword evidence="5" id="KW-0441">Lipid A biosynthesis</keyword>
<dbReference type="EMBL" id="AAWS01000062">
    <property type="protein sequence ID" value="EAY24728.1"/>
    <property type="molecule type" value="Genomic_DNA"/>
</dbReference>
<reference evidence="11 12" key="1">
    <citation type="submission" date="2007-01" db="EMBL/GenBank/DDBJ databases">
        <authorList>
            <person name="Haygood M."/>
            <person name="Podell S."/>
            <person name="Anderson C."/>
            <person name="Hopkinson B."/>
            <person name="Roe K."/>
            <person name="Barbeau K."/>
            <person name="Gaasterland T."/>
            <person name="Ferriera S."/>
            <person name="Johnson J."/>
            <person name="Kravitz S."/>
            <person name="Beeson K."/>
            <person name="Sutton G."/>
            <person name="Rogers Y.-H."/>
            <person name="Friedman R."/>
            <person name="Frazier M."/>
            <person name="Venter J.C."/>
        </authorList>
    </citation>
    <scope>NUCLEOTIDE SEQUENCE [LARGE SCALE GENOMIC DNA]</scope>
    <source>
        <strain evidence="11 12">ATCC 23134</strain>
    </source>
</reference>
<dbReference type="GO" id="GO:0009245">
    <property type="term" value="P:lipid A biosynthetic process"/>
    <property type="evidence" value="ECO:0007669"/>
    <property type="project" value="UniProtKB-UniRule"/>
</dbReference>
<accession>A1ZXZ1</accession>
<evidence type="ECO:0000256" key="10">
    <source>
        <dbReference type="NCBIfam" id="TIGR00215"/>
    </source>
</evidence>
<dbReference type="RefSeq" id="WP_002704212.1">
    <property type="nucleotide sequence ID" value="NZ_AAWS01000062.1"/>
</dbReference>
<dbReference type="Pfam" id="PF02684">
    <property type="entry name" value="LpxB"/>
    <property type="match status" value="1"/>
</dbReference>
<dbReference type="GO" id="GO:0016020">
    <property type="term" value="C:membrane"/>
    <property type="evidence" value="ECO:0007669"/>
    <property type="project" value="GOC"/>
</dbReference>
<dbReference type="InterPro" id="IPR003835">
    <property type="entry name" value="Glyco_trans_19"/>
</dbReference>
<proteinExistence type="predicted"/>
<dbReference type="GO" id="GO:0005543">
    <property type="term" value="F:phospholipid binding"/>
    <property type="evidence" value="ECO:0007669"/>
    <property type="project" value="TreeGrafter"/>
</dbReference>
<keyword evidence="4" id="KW-0444">Lipid biosynthesis</keyword>
<comment type="function">
    <text evidence="1">Condensation of UDP-2,3-diacylglucosamine and 2,3-diacylglucosamine-1-phosphate to form lipid A disaccharide, a precursor of lipid A, a phosphorylated glycolipid that anchors the lipopolysaccharide to the outer membrane of the cell.</text>
</comment>
<evidence type="ECO:0000313" key="12">
    <source>
        <dbReference type="Proteomes" id="UP000004095"/>
    </source>
</evidence>
<dbReference type="PANTHER" id="PTHR30372">
    <property type="entry name" value="LIPID-A-DISACCHARIDE SYNTHASE"/>
    <property type="match status" value="1"/>
</dbReference>
<evidence type="ECO:0000313" key="11">
    <source>
        <dbReference type="EMBL" id="EAY24728.1"/>
    </source>
</evidence>
<dbReference type="PANTHER" id="PTHR30372:SF4">
    <property type="entry name" value="LIPID-A-DISACCHARIDE SYNTHASE, MITOCHONDRIAL-RELATED"/>
    <property type="match status" value="1"/>
</dbReference>
<comment type="catalytic activity">
    <reaction evidence="9">
        <text>a lipid X + a UDP-2-N,3-O-bis[(3R)-3-hydroxyacyl]-alpha-D-glucosamine = a lipid A disaccharide + UDP + H(+)</text>
        <dbReference type="Rhea" id="RHEA:67828"/>
        <dbReference type="ChEBI" id="CHEBI:15378"/>
        <dbReference type="ChEBI" id="CHEBI:58223"/>
        <dbReference type="ChEBI" id="CHEBI:137748"/>
        <dbReference type="ChEBI" id="CHEBI:176338"/>
        <dbReference type="ChEBI" id="CHEBI:176343"/>
        <dbReference type="EC" id="2.4.1.182"/>
    </reaction>
</comment>
<evidence type="ECO:0000256" key="1">
    <source>
        <dbReference type="ARBA" id="ARBA00002056"/>
    </source>
</evidence>
<sequence>MKYYVIAGERSGDLHASNLMKAIQKHDNEAAFRFWGGDEMQKVGGSMVKHYRETAFMGFVSVVKNLGKIRGFMKLCKQDILNYQPDVVVLVDYAGFNLRIAKFAKKHGFNTFFYISPKVWAWNTKRAYKIKANIDRMFVIFPFEQEFYQQFDYEVDYVGNPLLDAIANFTPNPEFRAQHGLDDRPIIALLPGSRKQEVERLLPIMLGNVGAFPSHQLVVAGVNNLPEKLYEEVVHHPEVKIIYEDAYNLLTQAEAAVVTSGTATLETGLFQVPQVVVYKTNVFSFSIAKRLIKVAYISLVNLVLGKEAVKELIQQQCTADNITQELTQLVKGGAKRAKVMQHYTTLEDLMGDTGASARAGTLMVKYLKEIKGLPKG</sequence>
<evidence type="ECO:0000256" key="7">
    <source>
        <dbReference type="ARBA" id="ARBA00022679"/>
    </source>
</evidence>
<keyword evidence="6 11" id="KW-0328">Glycosyltransferase</keyword>
<dbReference type="AlphaFoldDB" id="A1ZXZ1"/>
<dbReference type="EC" id="2.4.1.182" evidence="2 10"/>
<dbReference type="OrthoDB" id="9801642at2"/>
<evidence type="ECO:0000256" key="5">
    <source>
        <dbReference type="ARBA" id="ARBA00022556"/>
    </source>
</evidence>
<dbReference type="Proteomes" id="UP000004095">
    <property type="component" value="Unassembled WGS sequence"/>
</dbReference>
<evidence type="ECO:0000256" key="8">
    <source>
        <dbReference type="ARBA" id="ARBA00023098"/>
    </source>
</evidence>
<evidence type="ECO:0000256" key="6">
    <source>
        <dbReference type="ARBA" id="ARBA00022676"/>
    </source>
</evidence>
<keyword evidence="7 11" id="KW-0808">Transferase</keyword>
<evidence type="ECO:0000256" key="4">
    <source>
        <dbReference type="ARBA" id="ARBA00022516"/>
    </source>
</evidence>
<protein>
    <recommendedName>
        <fullName evidence="3 10">Lipid-A-disaccharide synthase</fullName>
        <ecNumber evidence="2 10">2.4.1.182</ecNumber>
    </recommendedName>
</protein>
<organism evidence="11 12">
    <name type="scientific">Microscilla marina ATCC 23134</name>
    <dbReference type="NCBI Taxonomy" id="313606"/>
    <lineage>
        <taxon>Bacteria</taxon>
        <taxon>Pseudomonadati</taxon>
        <taxon>Bacteroidota</taxon>
        <taxon>Cytophagia</taxon>
        <taxon>Cytophagales</taxon>
        <taxon>Microscillaceae</taxon>
        <taxon>Microscilla</taxon>
    </lineage>
</organism>
<dbReference type="eggNOG" id="COG0763">
    <property type="taxonomic scope" value="Bacteria"/>
</dbReference>
<keyword evidence="12" id="KW-1185">Reference proteome</keyword>
<dbReference type="GO" id="GO:0008915">
    <property type="term" value="F:lipid-A-disaccharide synthase activity"/>
    <property type="evidence" value="ECO:0007669"/>
    <property type="project" value="UniProtKB-UniRule"/>
</dbReference>
<dbReference type="SUPFAM" id="SSF53756">
    <property type="entry name" value="UDP-Glycosyltransferase/glycogen phosphorylase"/>
    <property type="match status" value="1"/>
</dbReference>